<dbReference type="Proteomes" id="UP000183287">
    <property type="component" value="Unassembled WGS sequence"/>
</dbReference>
<keyword evidence="3" id="KW-1185">Reference proteome</keyword>
<dbReference type="InterPro" id="IPR014004">
    <property type="entry name" value="Transpt-assoc_nodulatn_dom_bac"/>
</dbReference>
<name>A0A1I4NV00_9PROT</name>
<dbReference type="InterPro" id="IPR007055">
    <property type="entry name" value="BON_dom"/>
</dbReference>
<evidence type="ECO:0000313" key="3">
    <source>
        <dbReference type="Proteomes" id="UP000183287"/>
    </source>
</evidence>
<gene>
    <name evidence="2" type="ORF">SAMN05421863_101668</name>
</gene>
<organism evidence="2 3">
    <name type="scientific">Nitrosomonas communis</name>
    <dbReference type="NCBI Taxonomy" id="44574"/>
    <lineage>
        <taxon>Bacteria</taxon>
        <taxon>Pseudomonadati</taxon>
        <taxon>Pseudomonadota</taxon>
        <taxon>Betaproteobacteria</taxon>
        <taxon>Nitrosomonadales</taxon>
        <taxon>Nitrosomonadaceae</taxon>
        <taxon>Nitrosomonas</taxon>
    </lineage>
</organism>
<dbReference type="AlphaFoldDB" id="A0A1I4NV00"/>
<sequence>MTQLNSHFIAFFLIAQIAFFSGCMARSKQVDTEEKYKDIVITTKVHEAILDEPSLRPFDINVRTSKGVVELSGLVNSRDDMEKAISIARSVSGVKFIKNDMRIPGTGDYW</sequence>
<dbReference type="PANTHER" id="PTHR34606">
    <property type="entry name" value="BON DOMAIN-CONTAINING PROTEIN"/>
    <property type="match status" value="1"/>
</dbReference>
<dbReference type="PANTHER" id="PTHR34606:SF16">
    <property type="entry name" value="BON DOMAIN-CONTAINING PROTEIN"/>
    <property type="match status" value="1"/>
</dbReference>
<reference evidence="3" key="1">
    <citation type="submission" date="2016-10" db="EMBL/GenBank/DDBJ databases">
        <authorList>
            <person name="Varghese N."/>
            <person name="Submissions S."/>
        </authorList>
    </citation>
    <scope>NUCLEOTIDE SEQUENCE [LARGE SCALE GENOMIC DNA]</scope>
    <source>
        <strain evidence="3">Nm44</strain>
    </source>
</reference>
<dbReference type="EMBL" id="FOUB01000016">
    <property type="protein sequence ID" value="SFM19309.1"/>
    <property type="molecule type" value="Genomic_DNA"/>
</dbReference>
<feature type="domain" description="BON" evidence="1">
    <location>
        <begin position="37"/>
        <end position="105"/>
    </location>
</feature>
<proteinExistence type="predicted"/>
<dbReference type="Pfam" id="PF04972">
    <property type="entry name" value="BON"/>
    <property type="match status" value="1"/>
</dbReference>
<evidence type="ECO:0000259" key="1">
    <source>
        <dbReference type="PROSITE" id="PS50914"/>
    </source>
</evidence>
<dbReference type="PROSITE" id="PS50914">
    <property type="entry name" value="BON"/>
    <property type="match status" value="1"/>
</dbReference>
<protein>
    <submittedName>
        <fullName evidence="2">BON domain-containing protein</fullName>
    </submittedName>
</protein>
<dbReference type="RefSeq" id="WP_074905152.1">
    <property type="nucleotide sequence ID" value="NZ_FOUB01000016.1"/>
</dbReference>
<dbReference type="InterPro" id="IPR051686">
    <property type="entry name" value="Lipoprotein_DolP"/>
</dbReference>
<accession>A0A1I4NV00</accession>
<dbReference type="OrthoDB" id="8547821at2"/>
<dbReference type="SMART" id="SM00749">
    <property type="entry name" value="BON"/>
    <property type="match status" value="1"/>
</dbReference>
<dbReference type="Gene3D" id="3.30.1340.30">
    <property type="match status" value="1"/>
</dbReference>
<evidence type="ECO:0000313" key="2">
    <source>
        <dbReference type="EMBL" id="SFM19309.1"/>
    </source>
</evidence>